<gene>
    <name evidence="2" type="ORF">AGABI1DRAFT_131670</name>
</gene>
<evidence type="ECO:0000313" key="3">
    <source>
        <dbReference type="Proteomes" id="UP000008493"/>
    </source>
</evidence>
<feature type="region of interest" description="Disordered" evidence="1">
    <location>
        <begin position="77"/>
        <end position="107"/>
    </location>
</feature>
<dbReference type="EMBL" id="JH971406">
    <property type="protein sequence ID" value="EKM75948.1"/>
    <property type="molecule type" value="Genomic_DNA"/>
</dbReference>
<accession>K5WYN3</accession>
<name>K5WYN3_AGABU</name>
<dbReference type="InterPro" id="IPR046521">
    <property type="entry name" value="DUF6698"/>
</dbReference>
<dbReference type="InParanoid" id="K5WYN3"/>
<protein>
    <submittedName>
        <fullName evidence="2">Uncharacterized protein</fullName>
    </submittedName>
</protein>
<dbReference type="HOGENOM" id="CLU_767193_0_0_1"/>
<keyword evidence="3" id="KW-1185">Reference proteome</keyword>
<dbReference type="OrthoDB" id="3231188at2759"/>
<feature type="compositionally biased region" description="Polar residues" evidence="1">
    <location>
        <begin position="77"/>
        <end position="87"/>
    </location>
</feature>
<dbReference type="AlphaFoldDB" id="K5WYN3"/>
<dbReference type="Proteomes" id="UP000008493">
    <property type="component" value="Unassembled WGS sequence"/>
</dbReference>
<organism evidence="2 3">
    <name type="scientific">Agaricus bisporus var. burnettii (strain JB137-S8 / ATCC MYA-4627 / FGSC 10392)</name>
    <name type="common">White button mushroom</name>
    <dbReference type="NCBI Taxonomy" id="597362"/>
    <lineage>
        <taxon>Eukaryota</taxon>
        <taxon>Fungi</taxon>
        <taxon>Dikarya</taxon>
        <taxon>Basidiomycota</taxon>
        <taxon>Agaricomycotina</taxon>
        <taxon>Agaricomycetes</taxon>
        <taxon>Agaricomycetidae</taxon>
        <taxon>Agaricales</taxon>
        <taxon>Agaricineae</taxon>
        <taxon>Agaricaceae</taxon>
        <taxon>Agaricus</taxon>
    </lineage>
</organism>
<dbReference type="eggNOG" id="ENOG502R2NT">
    <property type="taxonomic scope" value="Eukaryota"/>
</dbReference>
<evidence type="ECO:0000256" key="1">
    <source>
        <dbReference type="SAM" id="MobiDB-lite"/>
    </source>
</evidence>
<dbReference type="RefSeq" id="XP_007333335.1">
    <property type="nucleotide sequence ID" value="XM_007333273.1"/>
</dbReference>
<reference evidence="3" key="1">
    <citation type="journal article" date="2012" name="Proc. Natl. Acad. Sci. U.S.A.">
        <title>Genome sequence of the button mushroom Agaricus bisporus reveals mechanisms governing adaptation to a humic-rich ecological niche.</title>
        <authorList>
            <person name="Morin E."/>
            <person name="Kohler A."/>
            <person name="Baker A.R."/>
            <person name="Foulongne-Oriol M."/>
            <person name="Lombard V."/>
            <person name="Nagy L.G."/>
            <person name="Ohm R.A."/>
            <person name="Patyshakuliyeva A."/>
            <person name="Brun A."/>
            <person name="Aerts A.L."/>
            <person name="Bailey A.M."/>
            <person name="Billette C."/>
            <person name="Coutinho P.M."/>
            <person name="Deakin G."/>
            <person name="Doddapaneni H."/>
            <person name="Floudas D."/>
            <person name="Grimwood J."/>
            <person name="Hilden K."/>
            <person name="Kuees U."/>
            <person name="LaButti K.M."/>
            <person name="Lapidus A."/>
            <person name="Lindquist E.A."/>
            <person name="Lucas S.M."/>
            <person name="Murat C."/>
            <person name="Riley R.W."/>
            <person name="Salamov A.A."/>
            <person name="Schmutz J."/>
            <person name="Subramanian V."/>
            <person name="Woesten H.A.B."/>
            <person name="Xu J."/>
            <person name="Eastwood D.C."/>
            <person name="Foster G.D."/>
            <person name="Sonnenberg A.S."/>
            <person name="Cullen D."/>
            <person name="de Vries R.P."/>
            <person name="Lundell T."/>
            <person name="Hibbett D.S."/>
            <person name="Henrissat B."/>
            <person name="Burton K.S."/>
            <person name="Kerrigan R.W."/>
            <person name="Challen M.P."/>
            <person name="Grigoriev I.V."/>
            <person name="Martin F."/>
        </authorList>
    </citation>
    <scope>NUCLEOTIDE SEQUENCE [LARGE SCALE GENOMIC DNA]</scope>
    <source>
        <strain evidence="3">JB137-S8 / ATCC MYA-4627 / FGSC 10392</strain>
    </source>
</reference>
<proteinExistence type="predicted"/>
<dbReference type="Pfam" id="PF20414">
    <property type="entry name" value="DUF6698"/>
    <property type="match status" value="1"/>
</dbReference>
<evidence type="ECO:0000313" key="2">
    <source>
        <dbReference type="EMBL" id="EKM75948.1"/>
    </source>
</evidence>
<dbReference type="KEGG" id="abp:AGABI1DRAFT131670"/>
<feature type="region of interest" description="Disordered" evidence="1">
    <location>
        <begin position="1"/>
        <end position="26"/>
    </location>
</feature>
<sequence>MSSVSRPSDANLDAPPSVDGPRPSFSHVQASSYVRTVLANPNANHAALREALRTCQIALDEKTEETQALQKELSSLKASLTSDSNRAAKSGRKRQRGAGNLDGTPLEPVKSRINKDVRVLAAMHFLWLGDNSFQQTPLLSNPFPFAPDRYSSDENLDLYHTYILYSELPHEYYVLLEGSCMLKEEVKYLLLSERSTLVKNIRKVGPEIFFGSPPIVGQAVSLREQTRALEHDPKPAFKYLELPPILFPDLDTSRAQEIFRSDILIQVARCMLFGEKAPGRAVAYQQGQIARIATSSNCLARQRKINKASPGLIAAAAILASFVLSGDPTFSEKGMETGIAYRSRCYGPSRFTLGICLSYEL</sequence>
<dbReference type="GeneID" id="18827492"/>